<comment type="caution">
    <text evidence="2">The sequence shown here is derived from an EMBL/GenBank/DDBJ whole genome shotgun (WGS) entry which is preliminary data.</text>
</comment>
<proteinExistence type="predicted"/>
<dbReference type="Pfam" id="PF03597">
    <property type="entry name" value="FixS"/>
    <property type="match status" value="1"/>
</dbReference>
<dbReference type="NCBIfam" id="TIGR00847">
    <property type="entry name" value="ccoS"/>
    <property type="match status" value="1"/>
</dbReference>
<accession>A0A4R1BGE7</accession>
<dbReference type="InterPro" id="IPR004714">
    <property type="entry name" value="Cyt_oxidase_maturation_cbb3"/>
</dbReference>
<dbReference type="AlphaFoldDB" id="A0A4R1BGE7"/>
<name>A0A4R1BGE7_9PROT</name>
<protein>
    <submittedName>
        <fullName evidence="2">Cbb3-type cytochrome oxidase assembly protein CcoS</fullName>
    </submittedName>
</protein>
<reference evidence="2 3" key="1">
    <citation type="submission" date="2019-03" db="EMBL/GenBank/DDBJ databases">
        <title>Genome sequence of Thiobacillaceae bacterium LSR1, a sulfur-oxidizing bacterium isolated from freshwater sediment.</title>
        <authorList>
            <person name="Li S."/>
        </authorList>
    </citation>
    <scope>NUCLEOTIDE SEQUENCE [LARGE SCALE GENOMIC DNA]</scope>
    <source>
        <strain evidence="2 3">LSR1</strain>
    </source>
</reference>
<keyword evidence="1" id="KW-0812">Transmembrane</keyword>
<dbReference type="EMBL" id="SJZB01000018">
    <property type="protein sequence ID" value="TCJ16296.1"/>
    <property type="molecule type" value="Genomic_DNA"/>
</dbReference>
<feature type="transmembrane region" description="Helical" evidence="1">
    <location>
        <begin position="6"/>
        <end position="26"/>
    </location>
</feature>
<dbReference type="OrthoDB" id="9802763at2"/>
<dbReference type="PANTHER" id="PTHR41532">
    <property type="entry name" value="FIXS PROTEIN"/>
    <property type="match status" value="1"/>
</dbReference>
<keyword evidence="1" id="KW-0472">Membrane</keyword>
<evidence type="ECO:0000313" key="2">
    <source>
        <dbReference type="EMBL" id="TCJ16296.1"/>
    </source>
</evidence>
<dbReference type="RefSeq" id="WP_131445224.1">
    <property type="nucleotide sequence ID" value="NZ_SJZB01000018.1"/>
</dbReference>
<evidence type="ECO:0000313" key="3">
    <source>
        <dbReference type="Proteomes" id="UP000295443"/>
    </source>
</evidence>
<organism evidence="2 3">
    <name type="scientific">Parasulfuritortus cantonensis</name>
    <dbReference type="NCBI Taxonomy" id="2528202"/>
    <lineage>
        <taxon>Bacteria</taxon>
        <taxon>Pseudomonadati</taxon>
        <taxon>Pseudomonadota</taxon>
        <taxon>Betaproteobacteria</taxon>
        <taxon>Nitrosomonadales</taxon>
        <taxon>Thiobacillaceae</taxon>
        <taxon>Parasulfuritortus</taxon>
    </lineage>
</organism>
<gene>
    <name evidence="2" type="primary">ccoS</name>
    <name evidence="2" type="ORF">EZJ19_05170</name>
</gene>
<dbReference type="Proteomes" id="UP000295443">
    <property type="component" value="Unassembled WGS sequence"/>
</dbReference>
<dbReference type="PANTHER" id="PTHR41532:SF1">
    <property type="entry name" value="FIXS PROTEIN"/>
    <property type="match status" value="1"/>
</dbReference>
<keyword evidence="3" id="KW-1185">Reference proteome</keyword>
<keyword evidence="1" id="KW-1133">Transmembrane helix</keyword>
<evidence type="ECO:0000256" key="1">
    <source>
        <dbReference type="SAM" id="Phobius"/>
    </source>
</evidence>
<sequence>MEILYMLIPISVILVGLIALLLLWAVKHGQFEDMEGPAHRILLDDDSPVIPTTEEERDAKK</sequence>